<dbReference type="Gene3D" id="3.90.550.10">
    <property type="entry name" value="Spore Coat Polysaccharide Biosynthesis Protein SpsA, Chain A"/>
    <property type="match status" value="1"/>
</dbReference>
<keyword evidence="1" id="KW-0808">Transferase</keyword>
<evidence type="ECO:0000313" key="4">
    <source>
        <dbReference type="EMBL" id="OGL66731.1"/>
    </source>
</evidence>
<evidence type="ECO:0000259" key="3">
    <source>
        <dbReference type="Pfam" id="PF00483"/>
    </source>
</evidence>
<gene>
    <name evidence="4" type="ORF">A2856_03125</name>
</gene>
<feature type="domain" description="Nucleotidyl transferase" evidence="3">
    <location>
        <begin position="3"/>
        <end position="118"/>
    </location>
</feature>
<evidence type="ECO:0000256" key="1">
    <source>
        <dbReference type="ARBA" id="ARBA00022679"/>
    </source>
</evidence>
<accession>A0A1F7TL81</accession>
<dbReference type="Pfam" id="PF00483">
    <property type="entry name" value="NTP_transferase"/>
    <property type="match status" value="1"/>
</dbReference>
<keyword evidence="2" id="KW-0548">Nucleotidyltransferase</keyword>
<dbReference type="Proteomes" id="UP000177885">
    <property type="component" value="Unassembled WGS sequence"/>
</dbReference>
<dbReference type="SUPFAM" id="SSF53448">
    <property type="entry name" value="Nucleotide-diphospho-sugar transferases"/>
    <property type="match status" value="1"/>
</dbReference>
<dbReference type="PANTHER" id="PTHR43584">
    <property type="entry name" value="NUCLEOTIDYL TRANSFERASE"/>
    <property type="match status" value="1"/>
</dbReference>
<dbReference type="PANTHER" id="PTHR43584:SF8">
    <property type="entry name" value="N-ACETYLMURAMATE ALPHA-1-PHOSPHATE URIDYLYLTRANSFERASE"/>
    <property type="match status" value="1"/>
</dbReference>
<dbReference type="InterPro" id="IPR029044">
    <property type="entry name" value="Nucleotide-diphossugar_trans"/>
</dbReference>
<sequence>MQAVILAAGKGTRLRPLTYDTPKALVDLCGKPLLGHILDALPDEITDIIIVVGHLREQIIARFGTEHGGKPIRYVVQEDINGTGAALLLTKDLLHDRFLVVNGDDLYSKPDLERLIAHPVGMLIQRTKLPILVSAIVDEQGCFRALESVPPEQETKIRVCGAYVLDERFFDYPLIQVSFDVHGKHELGLPHTLVTMSKDVDIRTEEAGFWHPVGTATELEAARKACA</sequence>
<name>A0A1F7TL81_9BACT</name>
<dbReference type="STRING" id="1802385.A2856_03125"/>
<dbReference type="InterPro" id="IPR005835">
    <property type="entry name" value="NTP_transferase_dom"/>
</dbReference>
<comment type="caution">
    <text evidence="4">The sequence shown here is derived from an EMBL/GenBank/DDBJ whole genome shotgun (WGS) entry which is preliminary data.</text>
</comment>
<dbReference type="CDD" id="cd04181">
    <property type="entry name" value="NTP_transferase"/>
    <property type="match status" value="1"/>
</dbReference>
<dbReference type="EMBL" id="MGDT01000006">
    <property type="protein sequence ID" value="OGL66731.1"/>
    <property type="molecule type" value="Genomic_DNA"/>
</dbReference>
<protein>
    <recommendedName>
        <fullName evidence="3">Nucleotidyl transferase domain-containing protein</fullName>
    </recommendedName>
</protein>
<dbReference type="GO" id="GO:0016779">
    <property type="term" value="F:nucleotidyltransferase activity"/>
    <property type="evidence" value="ECO:0007669"/>
    <property type="project" value="UniProtKB-KW"/>
</dbReference>
<reference evidence="4 5" key="1">
    <citation type="journal article" date="2016" name="Nat. Commun.">
        <title>Thousands of microbial genomes shed light on interconnected biogeochemical processes in an aquifer system.</title>
        <authorList>
            <person name="Anantharaman K."/>
            <person name="Brown C.T."/>
            <person name="Hug L.A."/>
            <person name="Sharon I."/>
            <person name="Castelle C.J."/>
            <person name="Probst A.J."/>
            <person name="Thomas B.C."/>
            <person name="Singh A."/>
            <person name="Wilkins M.J."/>
            <person name="Karaoz U."/>
            <person name="Brodie E.L."/>
            <person name="Williams K.H."/>
            <person name="Hubbard S.S."/>
            <person name="Banfield J.F."/>
        </authorList>
    </citation>
    <scope>NUCLEOTIDE SEQUENCE [LARGE SCALE GENOMIC DNA]</scope>
</reference>
<evidence type="ECO:0000256" key="2">
    <source>
        <dbReference type="ARBA" id="ARBA00022695"/>
    </source>
</evidence>
<organism evidence="4 5">
    <name type="scientific">Candidatus Uhrbacteria bacterium RIFCSPHIGHO2_01_FULL_63_20</name>
    <dbReference type="NCBI Taxonomy" id="1802385"/>
    <lineage>
        <taxon>Bacteria</taxon>
        <taxon>Candidatus Uhriibacteriota</taxon>
    </lineage>
</organism>
<evidence type="ECO:0000313" key="5">
    <source>
        <dbReference type="Proteomes" id="UP000177885"/>
    </source>
</evidence>
<proteinExistence type="predicted"/>
<dbReference type="InterPro" id="IPR050065">
    <property type="entry name" value="GlmU-like"/>
</dbReference>
<dbReference type="AlphaFoldDB" id="A0A1F7TL81"/>